<dbReference type="EMBL" id="PDJC01000001">
    <property type="protein sequence ID" value="PFG18052.1"/>
    <property type="molecule type" value="Genomic_DNA"/>
</dbReference>
<evidence type="ECO:0000313" key="2">
    <source>
        <dbReference type="EMBL" id="PFG18052.1"/>
    </source>
</evidence>
<accession>A0A2A9CWK2</accession>
<gene>
    <name evidence="2" type="ORF">ATK74_2632</name>
</gene>
<evidence type="ECO:0000259" key="1">
    <source>
        <dbReference type="PROSITE" id="PS51502"/>
    </source>
</evidence>
<dbReference type="Pfam" id="PF07876">
    <property type="entry name" value="Dabb"/>
    <property type="match status" value="1"/>
</dbReference>
<keyword evidence="3" id="KW-1185">Reference proteome</keyword>
<dbReference type="InterPro" id="IPR013097">
    <property type="entry name" value="Dabb"/>
</dbReference>
<dbReference type="PANTHER" id="PTHR37832">
    <property type="entry name" value="BLL2683 PROTEIN"/>
    <property type="match status" value="1"/>
</dbReference>
<dbReference type="SMART" id="SM00886">
    <property type="entry name" value="Dabb"/>
    <property type="match status" value="1"/>
</dbReference>
<name>A0A2A9CWK2_9ACTN</name>
<dbReference type="PROSITE" id="PS51502">
    <property type="entry name" value="S_R_A_B_BARREL"/>
    <property type="match status" value="1"/>
</dbReference>
<reference evidence="2 3" key="1">
    <citation type="submission" date="2017-10" db="EMBL/GenBank/DDBJ databases">
        <title>Sequencing the genomes of 1000 actinobacteria strains.</title>
        <authorList>
            <person name="Klenk H.-P."/>
        </authorList>
    </citation>
    <scope>NUCLEOTIDE SEQUENCE [LARGE SCALE GENOMIC DNA]</scope>
    <source>
        <strain evidence="2 3">DSM 15597</strain>
    </source>
</reference>
<dbReference type="RefSeq" id="WP_098461436.1">
    <property type="nucleotide sequence ID" value="NZ_PDJC01000001.1"/>
</dbReference>
<protein>
    <submittedName>
        <fullName evidence="2">Stress responsive alpha/beta barrel protein</fullName>
    </submittedName>
</protein>
<dbReference type="InterPro" id="IPR011008">
    <property type="entry name" value="Dimeric_a/b-barrel"/>
</dbReference>
<dbReference type="PANTHER" id="PTHR37832:SF1">
    <property type="entry name" value="STRESS-RESPONSE A_B BARREL DOMAIN-CONTAINING PROTEIN"/>
    <property type="match status" value="1"/>
</dbReference>
<dbReference type="AlphaFoldDB" id="A0A2A9CWK2"/>
<proteinExistence type="predicted"/>
<organism evidence="2 3">
    <name type="scientific">Propionicimonas paludicola</name>
    <dbReference type="NCBI Taxonomy" id="185243"/>
    <lineage>
        <taxon>Bacteria</taxon>
        <taxon>Bacillati</taxon>
        <taxon>Actinomycetota</taxon>
        <taxon>Actinomycetes</taxon>
        <taxon>Propionibacteriales</taxon>
        <taxon>Nocardioidaceae</taxon>
        <taxon>Propionicimonas</taxon>
    </lineage>
</organism>
<feature type="domain" description="Stress-response A/B barrel" evidence="1">
    <location>
        <begin position="2"/>
        <end position="97"/>
    </location>
</feature>
<comment type="caution">
    <text evidence="2">The sequence shown here is derived from an EMBL/GenBank/DDBJ whole genome shotgun (WGS) entry which is preliminary data.</text>
</comment>
<dbReference type="OrthoDB" id="6637496at2"/>
<evidence type="ECO:0000313" key="3">
    <source>
        <dbReference type="Proteomes" id="UP000226079"/>
    </source>
</evidence>
<dbReference type="SUPFAM" id="SSF54909">
    <property type="entry name" value="Dimeric alpha+beta barrel"/>
    <property type="match status" value="1"/>
</dbReference>
<sequence>MIKHIVMWRFADQAEGADKVTNLQIVRDRLAALDGLVPGLRKLEPVIPDELEHDYDLVLYSEFDSVEALRAYAVHPDHQAVAGLIAKVRTERVCVDYEV</sequence>
<dbReference type="Gene3D" id="3.30.70.100">
    <property type="match status" value="1"/>
</dbReference>
<dbReference type="Proteomes" id="UP000226079">
    <property type="component" value="Unassembled WGS sequence"/>
</dbReference>